<protein>
    <recommendedName>
        <fullName evidence="3">Magnesium-dependent phosphatase-1</fullName>
    </recommendedName>
</protein>
<dbReference type="GO" id="GO:0003993">
    <property type="term" value="F:acid phosphatase activity"/>
    <property type="evidence" value="ECO:0007669"/>
    <property type="project" value="TreeGrafter"/>
</dbReference>
<proteinExistence type="predicted"/>
<dbReference type="InterPro" id="IPR036412">
    <property type="entry name" value="HAD-like_sf"/>
</dbReference>
<dbReference type="PANTHER" id="PTHR17901:SF14">
    <property type="entry name" value="MAGNESIUM-DEPENDENT PHOSPHATASE 1"/>
    <property type="match status" value="1"/>
</dbReference>
<dbReference type="AlphaFoldDB" id="A0A8H3BPF2"/>
<evidence type="ECO:0000313" key="2">
    <source>
        <dbReference type="Proteomes" id="UP000663841"/>
    </source>
</evidence>
<evidence type="ECO:0000313" key="1">
    <source>
        <dbReference type="EMBL" id="CAE6461035.1"/>
    </source>
</evidence>
<sequence length="198" mass="22775">MTVRGDATERMPQLIAFDLDYTLWDFWVDTHVSPPFKRDGNSINQATDRYKTPISFYKDVPRILQHLVDSKCHIAACSRTSAQDEARQLLTLLLLPPSSESNSSSPRRAIDYFDTLEIYPGSKLRHFKALNKKTGIPYEEMLFFDDEHRNKEVESLGVTMQLVRDGMSWKVFQQGLELWRTRRGTEDKSEPAAAEDSG</sequence>
<dbReference type="NCBIfam" id="TIGR01685">
    <property type="entry name" value="MDP-1"/>
    <property type="match status" value="1"/>
</dbReference>
<organism evidence="1 2">
    <name type="scientific">Rhizoctonia solani</name>
    <dbReference type="NCBI Taxonomy" id="456999"/>
    <lineage>
        <taxon>Eukaryota</taxon>
        <taxon>Fungi</taxon>
        <taxon>Dikarya</taxon>
        <taxon>Basidiomycota</taxon>
        <taxon>Agaricomycotina</taxon>
        <taxon>Agaricomycetes</taxon>
        <taxon>Cantharellales</taxon>
        <taxon>Ceratobasidiaceae</taxon>
        <taxon>Rhizoctonia</taxon>
    </lineage>
</organism>
<dbReference type="SFLD" id="SFLDS00003">
    <property type="entry name" value="Haloacid_Dehalogenase"/>
    <property type="match status" value="1"/>
</dbReference>
<dbReference type="SFLD" id="SFLDG01129">
    <property type="entry name" value="C1.5:_HAD__Beta-PGM__Phosphata"/>
    <property type="match status" value="1"/>
</dbReference>
<gene>
    <name evidence="1" type="ORF">RDB_LOCUS151640</name>
</gene>
<name>A0A8H3BPF2_9AGAM</name>
<reference evidence="1" key="1">
    <citation type="submission" date="2021-01" db="EMBL/GenBank/DDBJ databases">
        <authorList>
            <person name="Kaushik A."/>
        </authorList>
    </citation>
    <scope>NUCLEOTIDE SEQUENCE</scope>
    <source>
        <strain evidence="1">AG3-T5</strain>
    </source>
</reference>
<evidence type="ECO:0008006" key="3">
    <source>
        <dbReference type="Google" id="ProtNLM"/>
    </source>
</evidence>
<dbReference type="PANTHER" id="PTHR17901">
    <property type="entry name" value="MAGNESIUM-DEPENDENT PHOSPHATASE 1 MDP1"/>
    <property type="match status" value="1"/>
</dbReference>
<dbReference type="SFLD" id="SFLDG01131">
    <property type="entry name" value="C1.5.2:_MDP_Like"/>
    <property type="match status" value="1"/>
</dbReference>
<dbReference type="EMBL" id="CAJMWW010000258">
    <property type="protein sequence ID" value="CAE6461035.1"/>
    <property type="molecule type" value="Genomic_DNA"/>
</dbReference>
<dbReference type="NCBIfam" id="TIGR01681">
    <property type="entry name" value="HAD-SF-IIIC"/>
    <property type="match status" value="1"/>
</dbReference>
<dbReference type="Proteomes" id="UP000663841">
    <property type="component" value="Unassembled WGS sequence"/>
</dbReference>
<dbReference type="SUPFAM" id="SSF56784">
    <property type="entry name" value="HAD-like"/>
    <property type="match status" value="1"/>
</dbReference>
<dbReference type="Pfam" id="PF12689">
    <property type="entry name" value="Acid_PPase"/>
    <property type="match status" value="1"/>
</dbReference>
<dbReference type="InterPro" id="IPR023214">
    <property type="entry name" value="HAD_sf"/>
</dbReference>
<accession>A0A8H3BPF2</accession>
<dbReference type="InterPro" id="IPR010036">
    <property type="entry name" value="MDP_1_eu_arc"/>
</dbReference>
<dbReference type="Gene3D" id="3.40.50.1000">
    <property type="entry name" value="HAD superfamily/HAD-like"/>
    <property type="match status" value="1"/>
</dbReference>
<dbReference type="InterPro" id="IPR010033">
    <property type="entry name" value="HAD_SF_ppase_IIIC"/>
</dbReference>
<comment type="caution">
    <text evidence="1">The sequence shown here is derived from an EMBL/GenBank/DDBJ whole genome shotgun (WGS) entry which is preliminary data.</text>
</comment>